<accession>A0A9P5XHN1</accession>
<dbReference type="EMBL" id="MU151083">
    <property type="protein sequence ID" value="KAF9451592.1"/>
    <property type="molecule type" value="Genomic_DNA"/>
</dbReference>
<gene>
    <name evidence="2" type="ORF">P691DRAFT_807447</name>
</gene>
<dbReference type="Proteomes" id="UP000807342">
    <property type="component" value="Unassembled WGS sequence"/>
</dbReference>
<name>A0A9P5XHN1_9AGAR</name>
<feature type="compositionally biased region" description="Polar residues" evidence="1">
    <location>
        <begin position="18"/>
        <end position="32"/>
    </location>
</feature>
<evidence type="ECO:0000256" key="1">
    <source>
        <dbReference type="SAM" id="MobiDB-lite"/>
    </source>
</evidence>
<dbReference type="AlphaFoldDB" id="A0A9P5XHN1"/>
<organism evidence="2 3">
    <name type="scientific">Macrolepiota fuliginosa MF-IS2</name>
    <dbReference type="NCBI Taxonomy" id="1400762"/>
    <lineage>
        <taxon>Eukaryota</taxon>
        <taxon>Fungi</taxon>
        <taxon>Dikarya</taxon>
        <taxon>Basidiomycota</taxon>
        <taxon>Agaricomycotina</taxon>
        <taxon>Agaricomycetes</taxon>
        <taxon>Agaricomycetidae</taxon>
        <taxon>Agaricales</taxon>
        <taxon>Agaricineae</taxon>
        <taxon>Agaricaceae</taxon>
        <taxon>Macrolepiota</taxon>
    </lineage>
</organism>
<protein>
    <submittedName>
        <fullName evidence="2">Uncharacterized protein</fullName>
    </submittedName>
</protein>
<feature type="region of interest" description="Disordered" evidence="1">
    <location>
        <begin position="15"/>
        <end position="35"/>
    </location>
</feature>
<keyword evidence="3" id="KW-1185">Reference proteome</keyword>
<proteinExistence type="predicted"/>
<evidence type="ECO:0000313" key="2">
    <source>
        <dbReference type="EMBL" id="KAF9451592.1"/>
    </source>
</evidence>
<evidence type="ECO:0000313" key="3">
    <source>
        <dbReference type="Proteomes" id="UP000807342"/>
    </source>
</evidence>
<comment type="caution">
    <text evidence="2">The sequence shown here is derived from an EMBL/GenBank/DDBJ whole genome shotgun (WGS) entry which is preliminary data.</text>
</comment>
<sequence>MNYITLSEFPRFHPRITQAPTRTRRPASNESSVAVCPVTTGSERTFISGLNMLNVL</sequence>
<reference evidence="2" key="1">
    <citation type="submission" date="2020-11" db="EMBL/GenBank/DDBJ databases">
        <authorList>
            <consortium name="DOE Joint Genome Institute"/>
            <person name="Ahrendt S."/>
            <person name="Riley R."/>
            <person name="Andreopoulos W."/>
            <person name="Labutti K."/>
            <person name="Pangilinan J."/>
            <person name="Ruiz-Duenas F.J."/>
            <person name="Barrasa J.M."/>
            <person name="Sanchez-Garcia M."/>
            <person name="Camarero S."/>
            <person name="Miyauchi S."/>
            <person name="Serrano A."/>
            <person name="Linde D."/>
            <person name="Babiker R."/>
            <person name="Drula E."/>
            <person name="Ayuso-Fernandez I."/>
            <person name="Pacheco R."/>
            <person name="Padilla G."/>
            <person name="Ferreira P."/>
            <person name="Barriuso J."/>
            <person name="Kellner H."/>
            <person name="Castanera R."/>
            <person name="Alfaro M."/>
            <person name="Ramirez L."/>
            <person name="Pisabarro A.G."/>
            <person name="Kuo A."/>
            <person name="Tritt A."/>
            <person name="Lipzen A."/>
            <person name="He G."/>
            <person name="Yan M."/>
            <person name="Ng V."/>
            <person name="Cullen D."/>
            <person name="Martin F."/>
            <person name="Rosso M.-N."/>
            <person name="Henrissat B."/>
            <person name="Hibbett D."/>
            <person name="Martinez A.T."/>
            <person name="Grigoriev I.V."/>
        </authorList>
    </citation>
    <scope>NUCLEOTIDE SEQUENCE</scope>
    <source>
        <strain evidence="2">MF-IS2</strain>
    </source>
</reference>